<sequence>MRGKSLAKSLAFVEPGPSHHQEMMTATQIGVRTWRLQVSQMSSDTTLNGWTRRRIVCYGCGGKLRPSDSSVPPPPFDVVVSTKEYRSWYDKSTGTTKITKKPEATHYHLNPVCLGAKNVHF</sequence>
<protein>
    <submittedName>
        <fullName evidence="1">Uncharacterized protein</fullName>
    </submittedName>
</protein>
<keyword evidence="2" id="KW-1185">Reference proteome</keyword>
<proteinExistence type="predicted"/>
<gene>
    <name evidence="1" type="ORF">PLOB_00037346</name>
</gene>
<dbReference type="EMBL" id="CALNXK010000054">
    <property type="protein sequence ID" value="CAH3134398.1"/>
    <property type="molecule type" value="Genomic_DNA"/>
</dbReference>
<comment type="caution">
    <text evidence="1">The sequence shown here is derived from an EMBL/GenBank/DDBJ whole genome shotgun (WGS) entry which is preliminary data.</text>
</comment>
<reference evidence="1 2" key="1">
    <citation type="submission" date="2022-05" db="EMBL/GenBank/DDBJ databases">
        <authorList>
            <consortium name="Genoscope - CEA"/>
            <person name="William W."/>
        </authorList>
    </citation>
    <scope>NUCLEOTIDE SEQUENCE [LARGE SCALE GENOMIC DNA]</scope>
</reference>
<evidence type="ECO:0000313" key="2">
    <source>
        <dbReference type="Proteomes" id="UP001159405"/>
    </source>
</evidence>
<organism evidence="1 2">
    <name type="scientific">Porites lobata</name>
    <dbReference type="NCBI Taxonomy" id="104759"/>
    <lineage>
        <taxon>Eukaryota</taxon>
        <taxon>Metazoa</taxon>
        <taxon>Cnidaria</taxon>
        <taxon>Anthozoa</taxon>
        <taxon>Hexacorallia</taxon>
        <taxon>Scleractinia</taxon>
        <taxon>Fungiina</taxon>
        <taxon>Poritidae</taxon>
        <taxon>Porites</taxon>
    </lineage>
</organism>
<dbReference type="Proteomes" id="UP001159405">
    <property type="component" value="Unassembled WGS sequence"/>
</dbReference>
<feature type="non-terminal residue" evidence="1">
    <location>
        <position position="121"/>
    </location>
</feature>
<name>A0ABN8P5C8_9CNID</name>
<accession>A0ABN8P5C8</accession>
<evidence type="ECO:0000313" key="1">
    <source>
        <dbReference type="EMBL" id="CAH3134398.1"/>
    </source>
</evidence>